<dbReference type="RefSeq" id="WP_143847352.1">
    <property type="nucleotide sequence ID" value="NZ_VLXZ01000002.1"/>
</dbReference>
<feature type="chain" id="PRO_5022137715" description="LPXTG cell wall anchor domain-containing protein" evidence="2">
    <location>
        <begin position="25"/>
        <end position="245"/>
    </location>
</feature>
<keyword evidence="1" id="KW-1133">Transmembrane helix</keyword>
<organism evidence="3 4">
    <name type="scientific">Alkalicoccobacillus porphyridii</name>
    <dbReference type="NCBI Taxonomy" id="2597270"/>
    <lineage>
        <taxon>Bacteria</taxon>
        <taxon>Bacillati</taxon>
        <taxon>Bacillota</taxon>
        <taxon>Bacilli</taxon>
        <taxon>Bacillales</taxon>
        <taxon>Bacillaceae</taxon>
        <taxon>Alkalicoccobacillus</taxon>
    </lineage>
</organism>
<evidence type="ECO:0000256" key="1">
    <source>
        <dbReference type="SAM" id="Phobius"/>
    </source>
</evidence>
<accession>A0A554A272</accession>
<dbReference type="Proteomes" id="UP000318521">
    <property type="component" value="Unassembled WGS sequence"/>
</dbReference>
<comment type="caution">
    <text evidence="3">The sequence shown here is derived from an EMBL/GenBank/DDBJ whole genome shotgun (WGS) entry which is preliminary data.</text>
</comment>
<gene>
    <name evidence="3" type="ORF">FN960_04550</name>
</gene>
<dbReference type="AlphaFoldDB" id="A0A554A272"/>
<feature type="signal peptide" evidence="2">
    <location>
        <begin position="1"/>
        <end position="24"/>
    </location>
</feature>
<reference evidence="3 4" key="1">
    <citation type="submission" date="2019-07" db="EMBL/GenBank/DDBJ databases">
        <authorList>
            <person name="Park Y.J."/>
            <person name="Jeong S.E."/>
            <person name="Jung H.S."/>
        </authorList>
    </citation>
    <scope>NUCLEOTIDE SEQUENCE [LARGE SCALE GENOMIC DNA]</scope>
    <source>
        <strain evidence="4">P16(2019)</strain>
    </source>
</reference>
<evidence type="ECO:0000256" key="2">
    <source>
        <dbReference type="SAM" id="SignalP"/>
    </source>
</evidence>
<dbReference type="EMBL" id="VLXZ01000002">
    <property type="protein sequence ID" value="TSB47791.1"/>
    <property type="molecule type" value="Genomic_DNA"/>
</dbReference>
<evidence type="ECO:0000313" key="3">
    <source>
        <dbReference type="EMBL" id="TSB47791.1"/>
    </source>
</evidence>
<keyword evidence="1" id="KW-0812">Transmembrane</keyword>
<feature type="transmembrane region" description="Helical" evidence="1">
    <location>
        <begin position="219"/>
        <end position="240"/>
    </location>
</feature>
<keyword evidence="4" id="KW-1185">Reference proteome</keyword>
<keyword evidence="2" id="KW-0732">Signal</keyword>
<dbReference type="OrthoDB" id="2840682at2"/>
<protein>
    <recommendedName>
        <fullName evidence="5">LPXTG cell wall anchor domain-containing protein</fullName>
    </recommendedName>
</protein>
<keyword evidence="1" id="KW-0472">Membrane</keyword>
<evidence type="ECO:0008006" key="5">
    <source>
        <dbReference type="Google" id="ProtNLM"/>
    </source>
</evidence>
<evidence type="ECO:0000313" key="4">
    <source>
        <dbReference type="Proteomes" id="UP000318521"/>
    </source>
</evidence>
<proteinExistence type="predicted"/>
<sequence>MKRSSILTVLLALLGIHFSIAAAAATGHEYDEKEFRAYLVDMFQADDVGEFGFTTEDIEQMTFGEPVPIYDLNPAFAFGKSDELIEEEFDEWISVVFENGKPINGLKLREYSEGKLSVSGFGYPLTLTADVTDLEEDEILFYEFPTGYYYAFNQNEDSIRLLEEEVIANQPDDERVEGSSVEEFQTILEKRYEDYENISGDETLSSGLGGSEPAQPQSILLYSSIGIGVVLLSSLSLILWKRKRA</sequence>
<name>A0A554A272_9BACI</name>